<keyword evidence="2" id="KW-1185">Reference proteome</keyword>
<sequence length="123" mass="13466">MLNNGSEFSFVSENVINILGLKRKNDRLYLGEISGFLAGSTRGSVLKVGSRFNKEFLTVNAYILNKVTSQFPVVNIDIKELDSLKGISLSVEDISRPSECVIICGSICFFTILRNGKIIGSEG</sequence>
<dbReference type="Proteomes" id="UP000887013">
    <property type="component" value="Unassembled WGS sequence"/>
</dbReference>
<protein>
    <submittedName>
        <fullName evidence="1">DUF1758 domain-containing protein</fullName>
    </submittedName>
</protein>
<comment type="caution">
    <text evidence="1">The sequence shown here is derived from an EMBL/GenBank/DDBJ whole genome shotgun (WGS) entry which is preliminary data.</text>
</comment>
<name>A0A8X6J008_NEPPI</name>
<proteinExistence type="predicted"/>
<organism evidence="1 2">
    <name type="scientific">Nephila pilipes</name>
    <name type="common">Giant wood spider</name>
    <name type="synonym">Nephila maculata</name>
    <dbReference type="NCBI Taxonomy" id="299642"/>
    <lineage>
        <taxon>Eukaryota</taxon>
        <taxon>Metazoa</taxon>
        <taxon>Ecdysozoa</taxon>
        <taxon>Arthropoda</taxon>
        <taxon>Chelicerata</taxon>
        <taxon>Arachnida</taxon>
        <taxon>Araneae</taxon>
        <taxon>Araneomorphae</taxon>
        <taxon>Entelegynae</taxon>
        <taxon>Araneoidea</taxon>
        <taxon>Nephilidae</taxon>
        <taxon>Nephila</taxon>
    </lineage>
</organism>
<reference evidence="1" key="1">
    <citation type="submission" date="2020-08" db="EMBL/GenBank/DDBJ databases">
        <title>Multicomponent nature underlies the extraordinary mechanical properties of spider dragline silk.</title>
        <authorList>
            <person name="Kono N."/>
            <person name="Nakamura H."/>
            <person name="Mori M."/>
            <person name="Yoshida Y."/>
            <person name="Ohtoshi R."/>
            <person name="Malay A.D."/>
            <person name="Moran D.A.P."/>
            <person name="Tomita M."/>
            <person name="Numata K."/>
            <person name="Arakawa K."/>
        </authorList>
    </citation>
    <scope>NUCLEOTIDE SEQUENCE</scope>
</reference>
<dbReference type="EMBL" id="BMAW01048596">
    <property type="protein sequence ID" value="GFS66893.1"/>
    <property type="molecule type" value="Genomic_DNA"/>
</dbReference>
<evidence type="ECO:0000313" key="1">
    <source>
        <dbReference type="EMBL" id="GFS66893.1"/>
    </source>
</evidence>
<evidence type="ECO:0000313" key="2">
    <source>
        <dbReference type="Proteomes" id="UP000887013"/>
    </source>
</evidence>
<dbReference type="AlphaFoldDB" id="A0A8X6J008"/>
<accession>A0A8X6J008</accession>
<dbReference type="OrthoDB" id="6429609at2759"/>
<gene>
    <name evidence="1" type="primary">AVEN_72478_1</name>
    <name evidence="1" type="ORF">NPIL_60851</name>
</gene>